<reference evidence="11" key="1">
    <citation type="submission" date="2020-08" db="EMBL/GenBank/DDBJ databases">
        <title>Genome public.</title>
        <authorList>
            <person name="Liu C."/>
            <person name="Sun Q."/>
        </authorList>
    </citation>
    <scope>NUCLEOTIDE SEQUENCE</scope>
    <source>
        <strain evidence="11">NSJ-42</strain>
    </source>
</reference>
<keyword evidence="4 7" id="KW-0812">Transmembrane</keyword>
<protein>
    <submittedName>
        <fullName evidence="11">Mechanosensitive ion channel</fullName>
    </submittedName>
</protein>
<evidence type="ECO:0000256" key="6">
    <source>
        <dbReference type="ARBA" id="ARBA00023136"/>
    </source>
</evidence>
<dbReference type="Gene3D" id="3.30.70.100">
    <property type="match status" value="1"/>
</dbReference>
<dbReference type="EMBL" id="JACOOQ010000001">
    <property type="protein sequence ID" value="MBC5638894.1"/>
    <property type="molecule type" value="Genomic_DNA"/>
</dbReference>
<dbReference type="SUPFAM" id="SSF82861">
    <property type="entry name" value="Mechanosensitive channel protein MscS (YggB), transmembrane region"/>
    <property type="match status" value="1"/>
</dbReference>
<evidence type="ECO:0000313" key="12">
    <source>
        <dbReference type="Proteomes" id="UP000662088"/>
    </source>
</evidence>
<proteinExistence type="inferred from homology"/>
<evidence type="ECO:0000256" key="1">
    <source>
        <dbReference type="ARBA" id="ARBA00004651"/>
    </source>
</evidence>
<feature type="transmembrane region" description="Helical" evidence="7">
    <location>
        <begin position="69"/>
        <end position="87"/>
    </location>
</feature>
<sequence>MKDIVSLERMLEKLYEWVITRGVNMFFGVIFLSIGWKVINKTLKRIRRILESKNADPTITRFLDNVMNVTLKTVLIIIILQYIGVNLTGLTTIVASAGVALSLALKGSLANLAGGVIILVARPFNVGDFIETTEHSGVVEKISIFYTYLVTFDNKQILIPNGILTDSSIVNYSSKEIRRVDLTFSVSYEEDVIRVKNVLINILKNNELVLEEPEFFVGISMHGDSAINFIVKAWCKTEDYWTVYYDLLETVKIKFDEEGISIPYPQMDLHVKKNIIID</sequence>
<dbReference type="Pfam" id="PF21082">
    <property type="entry name" value="MS_channel_3rd"/>
    <property type="match status" value="1"/>
</dbReference>
<evidence type="ECO:0000256" key="7">
    <source>
        <dbReference type="SAM" id="Phobius"/>
    </source>
</evidence>
<dbReference type="RefSeq" id="WP_186834363.1">
    <property type="nucleotide sequence ID" value="NZ_JACOOQ010000001.1"/>
</dbReference>
<comment type="caution">
    <text evidence="11">The sequence shown here is derived from an EMBL/GenBank/DDBJ whole genome shotgun (WGS) entry which is preliminary data.</text>
</comment>
<dbReference type="SUPFAM" id="SSF82689">
    <property type="entry name" value="Mechanosensitive channel protein MscS (YggB), C-terminal domain"/>
    <property type="match status" value="1"/>
</dbReference>
<dbReference type="AlphaFoldDB" id="A0A8I0A3T8"/>
<evidence type="ECO:0000259" key="9">
    <source>
        <dbReference type="Pfam" id="PF21082"/>
    </source>
</evidence>
<dbReference type="InterPro" id="IPR023408">
    <property type="entry name" value="MscS_beta-dom_sf"/>
</dbReference>
<evidence type="ECO:0000259" key="10">
    <source>
        <dbReference type="Pfam" id="PF21088"/>
    </source>
</evidence>
<evidence type="ECO:0000259" key="8">
    <source>
        <dbReference type="Pfam" id="PF00924"/>
    </source>
</evidence>
<dbReference type="InterPro" id="IPR010920">
    <property type="entry name" value="LSM_dom_sf"/>
</dbReference>
<comment type="subcellular location">
    <subcellularLocation>
        <location evidence="1">Cell membrane</location>
        <topology evidence="1">Multi-pass membrane protein</topology>
    </subcellularLocation>
</comment>
<dbReference type="Gene3D" id="1.10.287.1260">
    <property type="match status" value="1"/>
</dbReference>
<keyword evidence="5 7" id="KW-1133">Transmembrane helix</keyword>
<dbReference type="Pfam" id="PF00924">
    <property type="entry name" value="MS_channel_2nd"/>
    <property type="match status" value="1"/>
</dbReference>
<feature type="transmembrane region" description="Helical" evidence="7">
    <location>
        <begin position="18"/>
        <end position="39"/>
    </location>
</feature>
<dbReference type="Gene3D" id="2.30.30.60">
    <property type="match status" value="1"/>
</dbReference>
<feature type="domain" description="Mechanosensitive ion channel MscS C-terminal" evidence="9">
    <location>
        <begin position="180"/>
        <end position="262"/>
    </location>
</feature>
<dbReference type="InterPro" id="IPR049278">
    <property type="entry name" value="MS_channel_C"/>
</dbReference>
<dbReference type="Pfam" id="PF21088">
    <property type="entry name" value="MS_channel_1st"/>
    <property type="match status" value="1"/>
</dbReference>
<dbReference type="PANTHER" id="PTHR30221:SF1">
    <property type="entry name" value="SMALL-CONDUCTANCE MECHANOSENSITIVE CHANNEL"/>
    <property type="match status" value="1"/>
</dbReference>
<evidence type="ECO:0000256" key="2">
    <source>
        <dbReference type="ARBA" id="ARBA00008017"/>
    </source>
</evidence>
<dbReference type="SUPFAM" id="SSF50182">
    <property type="entry name" value="Sm-like ribonucleoproteins"/>
    <property type="match status" value="1"/>
</dbReference>
<feature type="transmembrane region" description="Helical" evidence="7">
    <location>
        <begin position="93"/>
        <end position="121"/>
    </location>
</feature>
<dbReference type="InterPro" id="IPR006685">
    <property type="entry name" value="MscS_channel_2nd"/>
</dbReference>
<keyword evidence="3" id="KW-1003">Cell membrane</keyword>
<dbReference type="Proteomes" id="UP000662088">
    <property type="component" value="Unassembled WGS sequence"/>
</dbReference>
<dbReference type="GO" id="GO:0005886">
    <property type="term" value="C:plasma membrane"/>
    <property type="evidence" value="ECO:0007669"/>
    <property type="project" value="UniProtKB-SubCell"/>
</dbReference>
<comment type="similarity">
    <text evidence="2">Belongs to the MscS (TC 1.A.23) family.</text>
</comment>
<dbReference type="InterPro" id="IPR011066">
    <property type="entry name" value="MscS_channel_C_sf"/>
</dbReference>
<evidence type="ECO:0000256" key="4">
    <source>
        <dbReference type="ARBA" id="ARBA00022692"/>
    </source>
</evidence>
<evidence type="ECO:0000256" key="5">
    <source>
        <dbReference type="ARBA" id="ARBA00022989"/>
    </source>
</evidence>
<dbReference type="InterPro" id="IPR045275">
    <property type="entry name" value="MscS_archaea/bacteria_type"/>
</dbReference>
<feature type="domain" description="Mechanosensitive ion channel MscS" evidence="8">
    <location>
        <begin position="108"/>
        <end position="173"/>
    </location>
</feature>
<dbReference type="InterPro" id="IPR049142">
    <property type="entry name" value="MS_channel_1st"/>
</dbReference>
<keyword evidence="12" id="KW-1185">Reference proteome</keyword>
<dbReference type="GO" id="GO:0008381">
    <property type="term" value="F:mechanosensitive monoatomic ion channel activity"/>
    <property type="evidence" value="ECO:0007669"/>
    <property type="project" value="InterPro"/>
</dbReference>
<keyword evidence="6 7" id="KW-0472">Membrane</keyword>
<gene>
    <name evidence="11" type="ORF">H8R92_00335</name>
</gene>
<name>A0A8I0A3T8_9CLOT</name>
<evidence type="ECO:0000256" key="3">
    <source>
        <dbReference type="ARBA" id="ARBA00022475"/>
    </source>
</evidence>
<dbReference type="InterPro" id="IPR011014">
    <property type="entry name" value="MscS_channel_TM-2"/>
</dbReference>
<dbReference type="PANTHER" id="PTHR30221">
    <property type="entry name" value="SMALL-CONDUCTANCE MECHANOSENSITIVE CHANNEL"/>
    <property type="match status" value="1"/>
</dbReference>
<accession>A0A8I0A3T8</accession>
<evidence type="ECO:0000313" key="11">
    <source>
        <dbReference type="EMBL" id="MBC5638894.1"/>
    </source>
</evidence>
<feature type="domain" description="Mechanosensitive ion channel transmembrane helices 2/3" evidence="10">
    <location>
        <begin position="68"/>
        <end position="106"/>
    </location>
</feature>
<organism evidence="11 12">
    <name type="scientific">Clostridium lentum</name>
    <dbReference type="NCBI Taxonomy" id="2763037"/>
    <lineage>
        <taxon>Bacteria</taxon>
        <taxon>Bacillati</taxon>
        <taxon>Bacillota</taxon>
        <taxon>Clostridia</taxon>
        <taxon>Eubacteriales</taxon>
        <taxon>Clostridiaceae</taxon>
        <taxon>Clostridium</taxon>
    </lineage>
</organism>